<dbReference type="InterPro" id="IPR029000">
    <property type="entry name" value="Cyclophilin-like_dom_sf"/>
</dbReference>
<accession>A0A2M8Q977</accession>
<comment type="caution">
    <text evidence="2">The sequence shown here is derived from an EMBL/GenBank/DDBJ whole genome shotgun (WGS) entry which is preliminary data.</text>
</comment>
<evidence type="ECO:0000259" key="1">
    <source>
        <dbReference type="Pfam" id="PF18050"/>
    </source>
</evidence>
<evidence type="ECO:0000313" key="3">
    <source>
        <dbReference type="Proteomes" id="UP000230790"/>
    </source>
</evidence>
<proteinExistence type="predicted"/>
<dbReference type="Proteomes" id="UP000230790">
    <property type="component" value="Unassembled WGS sequence"/>
</dbReference>
<dbReference type="InterPro" id="IPR041183">
    <property type="entry name" value="Cyclophilin-like"/>
</dbReference>
<reference evidence="2 3" key="1">
    <citation type="submission" date="2017-11" db="EMBL/GenBank/DDBJ databases">
        <title>Evolution of Phototrophy in the Chloroflexi Phylum Driven by Horizontal Gene Transfer.</title>
        <authorList>
            <person name="Ward L.M."/>
            <person name="Hemp J."/>
            <person name="Shih P.M."/>
            <person name="Mcglynn S.E."/>
            <person name="Fischer W."/>
        </authorList>
    </citation>
    <scope>NUCLEOTIDE SEQUENCE [LARGE SCALE GENOMIC DNA]</scope>
    <source>
        <strain evidence="2">JP3_7</strain>
    </source>
</reference>
<evidence type="ECO:0000313" key="2">
    <source>
        <dbReference type="EMBL" id="PJF46352.1"/>
    </source>
</evidence>
<protein>
    <recommendedName>
        <fullName evidence="1">Cyclophilin-like domain-containing protein</fullName>
    </recommendedName>
</protein>
<dbReference type="AlphaFoldDB" id="A0A2M8Q977"/>
<dbReference type="EMBL" id="PGTN01000264">
    <property type="protein sequence ID" value="PJF46352.1"/>
    <property type="molecule type" value="Genomic_DNA"/>
</dbReference>
<name>A0A2M8Q977_9CHLR</name>
<gene>
    <name evidence="2" type="ORF">CUN48_14235</name>
</gene>
<dbReference type="SUPFAM" id="SSF50891">
    <property type="entry name" value="Cyclophilin-like"/>
    <property type="match status" value="1"/>
</dbReference>
<feature type="domain" description="Cyclophilin-like" evidence="1">
    <location>
        <begin position="5"/>
        <end position="115"/>
    </location>
</feature>
<dbReference type="Pfam" id="PF18050">
    <property type="entry name" value="Cyclophil_like2"/>
    <property type="match status" value="1"/>
</dbReference>
<sequence>MRVLFGDTVLTARLWDNPTARDLIAQLPLTLTFSDYGRQEKLATLPRRLTMEGVPAGDDPLPGEIGYYAPAGVIVFYYEDVGYFNGIVRLGRFDGGIDAINALISQTGDFVATIELAD</sequence>
<organism evidence="2 3">
    <name type="scientific">Candidatus Thermofonsia Clade 3 bacterium</name>
    <dbReference type="NCBI Taxonomy" id="2364212"/>
    <lineage>
        <taxon>Bacteria</taxon>
        <taxon>Bacillati</taxon>
        <taxon>Chloroflexota</taxon>
        <taxon>Candidatus Thermofontia</taxon>
        <taxon>Candidatus Thermofonsia Clade 3</taxon>
    </lineage>
</organism>
<dbReference type="Gene3D" id="2.40.100.20">
    <property type="match status" value="1"/>
</dbReference>